<evidence type="ECO:0000256" key="1">
    <source>
        <dbReference type="SAM" id="MobiDB-lite"/>
    </source>
</evidence>
<sequence>MAEGDDFARRLVVSVDAKGYGGSTGNWQARIQAGLLRVLGLAAERAGLDRSGWATQPAGDGELAVLPAGEPEPRVVDDFARHLHAELRRHNRDLPADKRLRLRLAVHFGPAIPAGNGYSGAGPVVASRLCDSPPLRAALDLTGAALAVIVSARVFSETVEQEHTSLDPADFRRVTVRVKEFAEDAWIWVPGHDIDGLDLDSGQAPPPGAGPAPRPADGAAQEPAAGDYAGARIQAGSFIGRDSINITRGGGDGR</sequence>
<proteinExistence type="predicted"/>
<keyword evidence="3" id="KW-1185">Reference proteome</keyword>
<dbReference type="SUPFAM" id="SSF55073">
    <property type="entry name" value="Nucleotide cyclase"/>
    <property type="match status" value="1"/>
</dbReference>
<evidence type="ECO:0000313" key="2">
    <source>
        <dbReference type="EMBL" id="QKG21698.1"/>
    </source>
</evidence>
<dbReference type="Gene3D" id="3.30.70.1230">
    <property type="entry name" value="Nucleotide cyclase"/>
    <property type="match status" value="1"/>
</dbReference>
<dbReference type="RefSeq" id="WP_173095927.1">
    <property type="nucleotide sequence ID" value="NZ_CP053892.1"/>
</dbReference>
<dbReference type="EMBL" id="CP053892">
    <property type="protein sequence ID" value="QKG21698.1"/>
    <property type="molecule type" value="Genomic_DNA"/>
</dbReference>
<accession>A0A7D3VS52</accession>
<evidence type="ECO:0000313" key="3">
    <source>
        <dbReference type="Proteomes" id="UP000501240"/>
    </source>
</evidence>
<gene>
    <name evidence="2" type="ORF">ACTIVE_3336</name>
</gene>
<dbReference type="InterPro" id="IPR029787">
    <property type="entry name" value="Nucleotide_cyclase"/>
</dbReference>
<reference evidence="2 3" key="1">
    <citation type="submission" date="2020-05" db="EMBL/GenBank/DDBJ databases">
        <title>Actinomadura verrucosospora NRRL-B18236 (PFL_A860) Genome sequencing and assembly.</title>
        <authorList>
            <person name="Samborskyy M."/>
        </authorList>
    </citation>
    <scope>NUCLEOTIDE SEQUENCE [LARGE SCALE GENOMIC DNA]</scope>
    <source>
        <strain evidence="2 3">NRRL:B18236</strain>
    </source>
</reference>
<dbReference type="AlphaFoldDB" id="A0A7D3VS52"/>
<feature type="region of interest" description="Disordered" evidence="1">
    <location>
        <begin position="197"/>
        <end position="227"/>
    </location>
</feature>
<name>A0A7D3VS52_ACTVE</name>
<evidence type="ECO:0008006" key="4">
    <source>
        <dbReference type="Google" id="ProtNLM"/>
    </source>
</evidence>
<protein>
    <recommendedName>
        <fullName evidence="4">Guanylate cyclase domain-containing protein</fullName>
    </recommendedName>
</protein>
<organism evidence="2 3">
    <name type="scientific">Actinomadura verrucosospora</name>
    <dbReference type="NCBI Taxonomy" id="46165"/>
    <lineage>
        <taxon>Bacteria</taxon>
        <taxon>Bacillati</taxon>
        <taxon>Actinomycetota</taxon>
        <taxon>Actinomycetes</taxon>
        <taxon>Streptosporangiales</taxon>
        <taxon>Thermomonosporaceae</taxon>
        <taxon>Actinomadura</taxon>
    </lineage>
</organism>
<feature type="compositionally biased region" description="Pro residues" evidence="1">
    <location>
        <begin position="204"/>
        <end position="214"/>
    </location>
</feature>
<dbReference type="Proteomes" id="UP000501240">
    <property type="component" value="Chromosome"/>
</dbReference>